<feature type="compositionally biased region" description="Polar residues" evidence="2">
    <location>
        <begin position="272"/>
        <end position="287"/>
    </location>
</feature>
<comment type="caution">
    <text evidence="4">The sequence shown here is derived from an EMBL/GenBank/DDBJ whole genome shotgun (WGS) entry which is preliminary data.</text>
</comment>
<keyword evidence="1" id="KW-0863">Zinc-finger</keyword>
<organism evidence="4 5">
    <name type="scientific">Phakopsora pachyrhizi</name>
    <name type="common">Asian soybean rust disease fungus</name>
    <dbReference type="NCBI Taxonomy" id="170000"/>
    <lineage>
        <taxon>Eukaryota</taxon>
        <taxon>Fungi</taxon>
        <taxon>Dikarya</taxon>
        <taxon>Basidiomycota</taxon>
        <taxon>Pucciniomycotina</taxon>
        <taxon>Pucciniomycetes</taxon>
        <taxon>Pucciniales</taxon>
        <taxon>Phakopsoraceae</taxon>
        <taxon>Phakopsora</taxon>
    </lineage>
</organism>
<feature type="region of interest" description="Disordered" evidence="2">
    <location>
        <begin position="210"/>
        <end position="296"/>
    </location>
</feature>
<feature type="domain" description="C2H2-type" evidence="3">
    <location>
        <begin position="119"/>
        <end position="142"/>
    </location>
</feature>
<dbReference type="GO" id="GO:0008270">
    <property type="term" value="F:zinc ion binding"/>
    <property type="evidence" value="ECO:0007669"/>
    <property type="project" value="UniProtKB-KW"/>
</dbReference>
<dbReference type="AlphaFoldDB" id="A0AAV0BPQ1"/>
<feature type="compositionally biased region" description="Low complexity" evidence="2">
    <location>
        <begin position="47"/>
        <end position="76"/>
    </location>
</feature>
<dbReference type="EMBL" id="CALTRL010005958">
    <property type="protein sequence ID" value="CAH7688154.1"/>
    <property type="molecule type" value="Genomic_DNA"/>
</dbReference>
<evidence type="ECO:0000313" key="4">
    <source>
        <dbReference type="EMBL" id="CAH7688154.1"/>
    </source>
</evidence>
<evidence type="ECO:0000313" key="5">
    <source>
        <dbReference type="Proteomes" id="UP001153365"/>
    </source>
</evidence>
<evidence type="ECO:0000256" key="1">
    <source>
        <dbReference type="PROSITE-ProRule" id="PRU00042"/>
    </source>
</evidence>
<gene>
    <name evidence="4" type="ORF">PPACK8108_LOCUS23074</name>
</gene>
<reference evidence="4" key="1">
    <citation type="submission" date="2022-06" db="EMBL/GenBank/DDBJ databases">
        <authorList>
            <consortium name="SYNGENTA / RWTH Aachen University"/>
        </authorList>
    </citation>
    <scope>NUCLEOTIDE SEQUENCE</scope>
</reference>
<feature type="region of interest" description="Disordered" evidence="2">
    <location>
        <begin position="14"/>
        <end position="76"/>
    </location>
</feature>
<evidence type="ECO:0000256" key="2">
    <source>
        <dbReference type="SAM" id="MobiDB-lite"/>
    </source>
</evidence>
<dbReference type="PROSITE" id="PS00028">
    <property type="entry name" value="ZINC_FINGER_C2H2_1"/>
    <property type="match status" value="1"/>
</dbReference>
<keyword evidence="1" id="KW-0479">Metal-binding</keyword>
<evidence type="ECO:0000259" key="3">
    <source>
        <dbReference type="PROSITE" id="PS50157"/>
    </source>
</evidence>
<sequence>MNNLFPRLIRTNISHIDPDPDRLSTNNDANIIHRKELRPNSEPSARSSLSSFSSSSSSSSFTSPSPTSSSTSSSNILSINRPSLQTAPSSTSLLLLSTSAEAAVIESKSKPDKLGGLLYECEKCPKVYRHPQCLIKHRWEHTTYWADASKLMLSKHQQVQMLEAAAILAAPSGSLPESRSLWPAAVSPSEAGLLGSEHVNLDVIRSQARPVAPMHHHSTSVPYENSGAGTDAEMGVDEQTDEEVEEEEEEVNEYDPSGGDEDEIMFEMSLGSDENGSTPSPPLQNLFSLGRPDPAPPSMGYFQKRVETPALSCLETASSPLIHANQARVPAMVAYKPAERPLFGLVSVYHPEIIFKPMKPYADSELRFEGKKEEEGDCKTHLKQVEMADNEDVDRGNEEACFDGFENGSDEVVGMEL</sequence>
<protein>
    <submittedName>
        <fullName evidence="4">Expressed protein</fullName>
    </submittedName>
</protein>
<keyword evidence="5" id="KW-1185">Reference proteome</keyword>
<proteinExistence type="predicted"/>
<keyword evidence="1" id="KW-0862">Zinc</keyword>
<dbReference type="InterPro" id="IPR013087">
    <property type="entry name" value="Znf_C2H2_type"/>
</dbReference>
<dbReference type="Proteomes" id="UP001153365">
    <property type="component" value="Unassembled WGS sequence"/>
</dbReference>
<feature type="compositionally biased region" description="Acidic residues" evidence="2">
    <location>
        <begin position="234"/>
        <end position="265"/>
    </location>
</feature>
<dbReference type="PROSITE" id="PS50157">
    <property type="entry name" value="ZINC_FINGER_C2H2_2"/>
    <property type="match status" value="1"/>
</dbReference>
<name>A0AAV0BPQ1_PHAPC</name>
<accession>A0AAV0BPQ1</accession>